<dbReference type="PANTHER" id="PTHR37313">
    <property type="entry name" value="UPF0749 PROTEIN RV1825"/>
    <property type="match status" value="1"/>
</dbReference>
<accession>A0A562VD98</accession>
<dbReference type="AlphaFoldDB" id="A0A562VD98"/>
<protein>
    <submittedName>
        <fullName evidence="3">Uncharacterized protein YlxW (UPF0749 family)</fullName>
    </submittedName>
</protein>
<dbReference type="InterPro" id="IPR010273">
    <property type="entry name" value="DUF881"/>
</dbReference>
<comment type="similarity">
    <text evidence="1">Belongs to the UPF0749 family.</text>
</comment>
<dbReference type="OrthoDB" id="3218134at2"/>
<dbReference type="GO" id="GO:0005886">
    <property type="term" value="C:plasma membrane"/>
    <property type="evidence" value="ECO:0007669"/>
    <property type="project" value="TreeGrafter"/>
</dbReference>
<keyword evidence="2" id="KW-0175">Coiled coil</keyword>
<comment type="caution">
    <text evidence="3">The sequence shown here is derived from an EMBL/GenBank/DDBJ whole genome shotgun (WGS) entry which is preliminary data.</text>
</comment>
<organism evidence="3 4">
    <name type="scientific">Stackebrandtia albiflava</name>
    <dbReference type="NCBI Taxonomy" id="406432"/>
    <lineage>
        <taxon>Bacteria</taxon>
        <taxon>Bacillati</taxon>
        <taxon>Actinomycetota</taxon>
        <taxon>Actinomycetes</taxon>
        <taxon>Glycomycetales</taxon>
        <taxon>Glycomycetaceae</taxon>
        <taxon>Stackebrandtia</taxon>
    </lineage>
</organism>
<gene>
    <name evidence="3" type="ORF">LX16_1566</name>
</gene>
<dbReference type="Gene3D" id="3.30.70.1880">
    <property type="entry name" value="Protein of unknown function DUF881"/>
    <property type="match status" value="1"/>
</dbReference>
<evidence type="ECO:0000256" key="1">
    <source>
        <dbReference type="ARBA" id="ARBA00009108"/>
    </source>
</evidence>
<proteinExistence type="inferred from homology"/>
<sequence>MTGRGRFGLPSVDLLAQFWNEPLDYEVAPEGRRPGRTVTGRTLSVAVLVVIGLLLAVAYRETVSSQPADAEARQELRDDIAAQRDDNDRLLGQVEALQEEVNGLRDDLIGGRGEVEQLHRREAMAGLRAVTGDGARLVVADGPAPEDPDAADLGEVFDRDLHLIVNTLWAFGAEAVAVDGRRLTATSAIRAAGDAILVDFAPVSSPYEITAIGPDDLADDFNASATAEAFAQYAADYGISLSVEPAEGLSLPAAPVPPLDNATPKEPN</sequence>
<evidence type="ECO:0000256" key="2">
    <source>
        <dbReference type="SAM" id="Coils"/>
    </source>
</evidence>
<dbReference type="PANTHER" id="PTHR37313:SF1">
    <property type="entry name" value="UPF0749 PROTEIN RV1823"/>
    <property type="match status" value="1"/>
</dbReference>
<feature type="coiled-coil region" evidence="2">
    <location>
        <begin position="73"/>
        <end position="107"/>
    </location>
</feature>
<dbReference type="RefSeq" id="WP_147135201.1">
    <property type="nucleotide sequence ID" value="NZ_BAABIJ010000001.1"/>
</dbReference>
<dbReference type="Proteomes" id="UP000321617">
    <property type="component" value="Unassembled WGS sequence"/>
</dbReference>
<name>A0A562VD98_9ACTN</name>
<keyword evidence="4" id="KW-1185">Reference proteome</keyword>
<dbReference type="Pfam" id="PF05949">
    <property type="entry name" value="DUF881"/>
    <property type="match status" value="1"/>
</dbReference>
<dbReference type="EMBL" id="VLLL01000005">
    <property type="protein sequence ID" value="TWJ15850.1"/>
    <property type="molecule type" value="Genomic_DNA"/>
</dbReference>
<reference evidence="3 4" key="1">
    <citation type="journal article" date="2013" name="Stand. Genomic Sci.">
        <title>Genomic Encyclopedia of Type Strains, Phase I: The one thousand microbial genomes (KMG-I) project.</title>
        <authorList>
            <person name="Kyrpides N.C."/>
            <person name="Woyke T."/>
            <person name="Eisen J.A."/>
            <person name="Garrity G."/>
            <person name="Lilburn T.G."/>
            <person name="Beck B.J."/>
            <person name="Whitman W.B."/>
            <person name="Hugenholtz P."/>
            <person name="Klenk H.P."/>
        </authorList>
    </citation>
    <scope>NUCLEOTIDE SEQUENCE [LARGE SCALE GENOMIC DNA]</scope>
    <source>
        <strain evidence="3 4">DSM 45044</strain>
    </source>
</reference>
<evidence type="ECO:0000313" key="4">
    <source>
        <dbReference type="Proteomes" id="UP000321617"/>
    </source>
</evidence>
<evidence type="ECO:0000313" key="3">
    <source>
        <dbReference type="EMBL" id="TWJ15850.1"/>
    </source>
</evidence>